<dbReference type="RefSeq" id="WP_110432984.1">
    <property type="nucleotide sequence ID" value="NZ_QGLR01000009.1"/>
</dbReference>
<proteinExistence type="predicted"/>
<keyword evidence="2" id="KW-1185">Reference proteome</keyword>
<evidence type="ECO:0000313" key="1">
    <source>
        <dbReference type="EMBL" id="PXZ07203.1"/>
    </source>
</evidence>
<dbReference type="Gene3D" id="3.30.2310.20">
    <property type="entry name" value="RelE-like"/>
    <property type="match status" value="1"/>
</dbReference>
<evidence type="ECO:0000313" key="2">
    <source>
        <dbReference type="Proteomes" id="UP000247932"/>
    </source>
</evidence>
<dbReference type="InterPro" id="IPR035093">
    <property type="entry name" value="RelE/ParE_toxin_dom_sf"/>
</dbReference>
<name>A0A2V4E3S2_9GAMM</name>
<evidence type="ECO:0008006" key="3">
    <source>
        <dbReference type="Google" id="ProtNLM"/>
    </source>
</evidence>
<accession>A0A2V4E3S2</accession>
<dbReference type="AlphaFoldDB" id="A0A2V4E3S2"/>
<dbReference type="Proteomes" id="UP000247932">
    <property type="component" value="Unassembled WGS sequence"/>
</dbReference>
<reference evidence="1 2" key="1">
    <citation type="submission" date="2018-05" db="EMBL/GenBank/DDBJ databases">
        <title>Reference genomes for bee gut microbiota database.</title>
        <authorList>
            <person name="Ellegaard K.M."/>
        </authorList>
    </citation>
    <scope>NUCLEOTIDE SEQUENCE [LARGE SCALE GENOMIC DNA]</scope>
    <source>
        <strain evidence="1 2">ESL0182</strain>
    </source>
</reference>
<comment type="caution">
    <text evidence="1">The sequence shown here is derived from an EMBL/GenBank/DDBJ whole genome shotgun (WGS) entry which is preliminary data.</text>
</comment>
<organism evidence="1 2">
    <name type="scientific">Gilliamella apicola</name>
    <dbReference type="NCBI Taxonomy" id="1196095"/>
    <lineage>
        <taxon>Bacteria</taxon>
        <taxon>Pseudomonadati</taxon>
        <taxon>Pseudomonadota</taxon>
        <taxon>Gammaproteobacteria</taxon>
        <taxon>Orbales</taxon>
        <taxon>Orbaceae</taxon>
        <taxon>Gilliamella</taxon>
    </lineage>
</organism>
<dbReference type="EMBL" id="QGLR01000009">
    <property type="protein sequence ID" value="PXZ07203.1"/>
    <property type="molecule type" value="Genomic_DNA"/>
</dbReference>
<dbReference type="OrthoDB" id="9798046at2"/>
<gene>
    <name evidence="1" type="ORF">DKK70_04940</name>
</gene>
<protein>
    <recommendedName>
        <fullName evidence="3">Type II toxin-antitoxin system RelE/ParE family toxin</fullName>
    </recommendedName>
</protein>
<sequence length="75" mass="9208">MTVKYRVEIVDIASKDIHQIYQYIKKYDCIENARYVFNQLRETIKKLEILPQSCSHPYEFYEWNVYTFSYNKIKG</sequence>